<gene>
    <name evidence="1" type="ORF">HETSPECPRED_010260</name>
</gene>
<evidence type="ECO:0000313" key="1">
    <source>
        <dbReference type="EMBL" id="CAF9910984.1"/>
    </source>
</evidence>
<dbReference type="AlphaFoldDB" id="A0A8H3EQS4"/>
<dbReference type="PANTHER" id="PTHR42085:SF2">
    <property type="entry name" value="F-BOX DOMAIN-CONTAINING PROTEIN"/>
    <property type="match status" value="1"/>
</dbReference>
<accession>A0A8H3EQS4</accession>
<keyword evidence="2" id="KW-1185">Reference proteome</keyword>
<reference evidence="1" key="1">
    <citation type="submission" date="2021-03" db="EMBL/GenBank/DDBJ databases">
        <authorList>
            <person name="Tagirdzhanova G."/>
        </authorList>
    </citation>
    <scope>NUCLEOTIDE SEQUENCE</scope>
</reference>
<dbReference type="OrthoDB" id="62952at2759"/>
<protein>
    <submittedName>
        <fullName evidence="1">Uncharacterized protein</fullName>
    </submittedName>
</protein>
<dbReference type="InterPro" id="IPR038883">
    <property type="entry name" value="AN11006-like"/>
</dbReference>
<evidence type="ECO:0000313" key="2">
    <source>
        <dbReference type="Proteomes" id="UP000664521"/>
    </source>
</evidence>
<proteinExistence type="predicted"/>
<dbReference type="EMBL" id="CAJPDS010000009">
    <property type="protein sequence ID" value="CAF9910984.1"/>
    <property type="molecule type" value="Genomic_DNA"/>
</dbReference>
<dbReference type="PANTHER" id="PTHR42085">
    <property type="entry name" value="F-BOX DOMAIN-CONTAINING PROTEIN"/>
    <property type="match status" value="1"/>
</dbReference>
<name>A0A8H3EQS4_9LECA</name>
<organism evidence="1 2">
    <name type="scientific">Heterodermia speciosa</name>
    <dbReference type="NCBI Taxonomy" id="116794"/>
    <lineage>
        <taxon>Eukaryota</taxon>
        <taxon>Fungi</taxon>
        <taxon>Dikarya</taxon>
        <taxon>Ascomycota</taxon>
        <taxon>Pezizomycotina</taxon>
        <taxon>Lecanoromycetes</taxon>
        <taxon>OSLEUM clade</taxon>
        <taxon>Lecanoromycetidae</taxon>
        <taxon>Caliciales</taxon>
        <taxon>Physciaceae</taxon>
        <taxon>Heterodermia</taxon>
    </lineage>
</organism>
<comment type="caution">
    <text evidence="1">The sequence shown here is derived from an EMBL/GenBank/DDBJ whole genome shotgun (WGS) entry which is preliminary data.</text>
</comment>
<sequence length="271" mass="31898">MTKDMPTNFFSLPRETRDQIYELVLLDQEVICPRPKEAREYHGCPQLNLELLRVNSTIHREASPLFYGKNIFDFDILPCSGKEGLFLQRIGRNNADCIRDVCVGFPYSSRTEAGNFNLKKEVIELLANIQSSCPNLRTLRTTRESMYAVQENQHRILRNFKVFADALKLIDNHFRSILSLKEIIIQVYKDSLCKKIRKKMGRRGWTVDVAAYTQEEYDSYFRIHNSDEDYDSDFEDDYGDYYEGGYEDDYEYDYMCTNGNCRCMEFLQLGR</sequence>
<dbReference type="Proteomes" id="UP000664521">
    <property type="component" value="Unassembled WGS sequence"/>
</dbReference>